<evidence type="ECO:0000256" key="1">
    <source>
        <dbReference type="SAM" id="Phobius"/>
    </source>
</evidence>
<dbReference type="EMBL" id="SHMC01000001">
    <property type="protein sequence ID" value="TAA28058.1"/>
    <property type="molecule type" value="Genomic_DNA"/>
</dbReference>
<keyword evidence="1" id="KW-1133">Transmembrane helix</keyword>
<dbReference type="OrthoDB" id="5988628at2"/>
<evidence type="ECO:0000313" key="3">
    <source>
        <dbReference type="Proteomes" id="UP000292627"/>
    </source>
</evidence>
<feature type="transmembrane region" description="Helical" evidence="1">
    <location>
        <begin position="53"/>
        <end position="73"/>
    </location>
</feature>
<accession>A0A4Q8LG71</accession>
<keyword evidence="1" id="KW-0472">Membrane</keyword>
<protein>
    <submittedName>
        <fullName evidence="2">Uncharacterized protein</fullName>
    </submittedName>
</protein>
<keyword evidence="1" id="KW-0812">Transmembrane</keyword>
<dbReference type="RefSeq" id="WP_130549644.1">
    <property type="nucleotide sequence ID" value="NZ_SHMC01000001.1"/>
</dbReference>
<feature type="transmembrane region" description="Helical" evidence="1">
    <location>
        <begin position="108"/>
        <end position="128"/>
    </location>
</feature>
<evidence type="ECO:0000313" key="2">
    <source>
        <dbReference type="EMBL" id="TAA28058.1"/>
    </source>
</evidence>
<reference evidence="2 3" key="1">
    <citation type="submission" date="2019-02" db="EMBL/GenBank/DDBJ databases">
        <title>WGS of Pseudoxanthomonas species novum from clinical isolates.</title>
        <authorList>
            <person name="Bernier A.-M."/>
            <person name="Bernard K."/>
            <person name="Vachon A."/>
        </authorList>
    </citation>
    <scope>NUCLEOTIDE SEQUENCE [LARGE SCALE GENOMIC DNA]</scope>
    <source>
        <strain evidence="2 3">NML171200</strain>
    </source>
</reference>
<proteinExistence type="predicted"/>
<organism evidence="2 3">
    <name type="scientific">Pseudoxanthomonas winnipegensis</name>
    <dbReference type="NCBI Taxonomy" id="2480810"/>
    <lineage>
        <taxon>Bacteria</taxon>
        <taxon>Pseudomonadati</taxon>
        <taxon>Pseudomonadota</taxon>
        <taxon>Gammaproteobacteria</taxon>
        <taxon>Lysobacterales</taxon>
        <taxon>Lysobacteraceae</taxon>
        <taxon>Pseudoxanthomonas</taxon>
    </lineage>
</organism>
<name>A0A4Q8LG71_9GAMM</name>
<comment type="caution">
    <text evidence="2">The sequence shown here is derived from an EMBL/GenBank/DDBJ whole genome shotgun (WGS) entry which is preliminary data.</text>
</comment>
<feature type="transmembrane region" description="Helical" evidence="1">
    <location>
        <begin position="85"/>
        <end position="102"/>
    </location>
</feature>
<dbReference type="Proteomes" id="UP000292627">
    <property type="component" value="Unassembled WGS sequence"/>
</dbReference>
<dbReference type="AlphaFoldDB" id="A0A4Q8LG71"/>
<sequence>MRTSLGLLLGIVVAAAVVAGGGYGYQHLYRLPSGPDFYTVSNLAEYAMAAPREALACLIGGFALAGLFGGAVAAKISSANRSAPAITVGALVMVGVIALAVFVPFPAWVTVVALLLPIPMALFATRLATPRHEV</sequence>
<gene>
    <name evidence="2" type="ORF">EA660_00160</name>
</gene>